<keyword evidence="5" id="KW-1185">Reference proteome</keyword>
<sequence length="235" mass="26440">MFPLLPLMTFAADLLVTWWQGLCTDSSTVQSEIVDVHNEFRRNVQPPAQDMLQMEWGDEIVPSIQAWVDGCVLHHGEPSTRMLNGYELGENLFKSSSPVSWTSVVTAWHSEVNNFQYPTSSKNGKVIGHYTQVIWNSSYRVGCAMAKCPDDIYFYGCRYYRAGNFKGWKPYTKGESCGMCPNNCVNKLCTNPCPYINDYLNCLDLSPAQCVIPAVAKHCKALCQCSNQIIPVGKR</sequence>
<dbReference type="FunFam" id="3.40.33.10:FF:000005">
    <property type="entry name" value="Cysteine-rich secretory protein 2"/>
    <property type="match status" value="1"/>
</dbReference>
<dbReference type="SUPFAM" id="SSF55797">
    <property type="entry name" value="PR-1-like"/>
    <property type="match status" value="1"/>
</dbReference>
<name>A0AAW0N7J4_9GOBI</name>
<dbReference type="SUPFAM" id="SSF57546">
    <property type="entry name" value="Crisp domain-like"/>
    <property type="match status" value="1"/>
</dbReference>
<proteinExistence type="inferred from homology"/>
<dbReference type="InterPro" id="IPR035940">
    <property type="entry name" value="CAP_sf"/>
</dbReference>
<dbReference type="Gene3D" id="1.10.10.740">
    <property type="entry name" value="Crisp domain"/>
    <property type="match status" value="1"/>
</dbReference>
<comment type="caution">
    <text evidence="4">The sequence shown here is derived from an EMBL/GenBank/DDBJ whole genome shotgun (WGS) entry which is preliminary data.</text>
</comment>
<dbReference type="AlphaFoldDB" id="A0AAW0N7J4"/>
<dbReference type="InterPro" id="IPR014044">
    <property type="entry name" value="CAP_dom"/>
</dbReference>
<gene>
    <name evidence="4" type="ORF">WMY93_025623</name>
</gene>
<dbReference type="PROSITE" id="PS01009">
    <property type="entry name" value="CRISP_1"/>
    <property type="match status" value="1"/>
</dbReference>
<dbReference type="InterPro" id="IPR001283">
    <property type="entry name" value="CRISP-related"/>
</dbReference>
<feature type="signal peptide" evidence="2">
    <location>
        <begin position="1"/>
        <end position="23"/>
    </location>
</feature>
<protein>
    <recommendedName>
        <fullName evidence="3">SCP domain-containing protein</fullName>
    </recommendedName>
</protein>
<dbReference type="Pfam" id="PF08562">
    <property type="entry name" value="Crisp"/>
    <property type="match status" value="1"/>
</dbReference>
<keyword evidence="2" id="KW-0732">Signal</keyword>
<dbReference type="Proteomes" id="UP001460270">
    <property type="component" value="Unassembled WGS sequence"/>
</dbReference>
<dbReference type="PROSITE" id="PS01010">
    <property type="entry name" value="CRISP_2"/>
    <property type="match status" value="1"/>
</dbReference>
<dbReference type="EMBL" id="JBBPFD010000019">
    <property type="protein sequence ID" value="KAK7886002.1"/>
    <property type="molecule type" value="Genomic_DNA"/>
</dbReference>
<accession>A0AAW0N7J4</accession>
<feature type="domain" description="SCP" evidence="3">
    <location>
        <begin position="28"/>
        <end position="167"/>
    </location>
</feature>
<evidence type="ECO:0000259" key="3">
    <source>
        <dbReference type="SMART" id="SM00198"/>
    </source>
</evidence>
<dbReference type="Pfam" id="PF00188">
    <property type="entry name" value="CAP"/>
    <property type="match status" value="1"/>
</dbReference>
<evidence type="ECO:0000313" key="5">
    <source>
        <dbReference type="Proteomes" id="UP001460270"/>
    </source>
</evidence>
<feature type="chain" id="PRO_5043329009" description="SCP domain-containing protein" evidence="2">
    <location>
        <begin position="24"/>
        <end position="235"/>
    </location>
</feature>
<evidence type="ECO:0000256" key="1">
    <source>
        <dbReference type="ARBA" id="ARBA00009923"/>
    </source>
</evidence>
<dbReference type="PRINTS" id="PR00837">
    <property type="entry name" value="V5TPXLIKE"/>
</dbReference>
<reference evidence="5" key="1">
    <citation type="submission" date="2024-04" db="EMBL/GenBank/DDBJ databases">
        <title>Salinicola lusitanus LLJ914,a marine bacterium isolated from the Okinawa Trough.</title>
        <authorList>
            <person name="Li J."/>
        </authorList>
    </citation>
    <scope>NUCLEOTIDE SEQUENCE [LARGE SCALE GENOMIC DNA]</scope>
</reference>
<dbReference type="GO" id="GO:0005576">
    <property type="term" value="C:extracellular region"/>
    <property type="evidence" value="ECO:0007669"/>
    <property type="project" value="InterPro"/>
</dbReference>
<dbReference type="SMART" id="SM00198">
    <property type="entry name" value="SCP"/>
    <property type="match status" value="1"/>
</dbReference>
<organism evidence="4 5">
    <name type="scientific">Mugilogobius chulae</name>
    <name type="common">yellowstripe goby</name>
    <dbReference type="NCBI Taxonomy" id="88201"/>
    <lineage>
        <taxon>Eukaryota</taxon>
        <taxon>Metazoa</taxon>
        <taxon>Chordata</taxon>
        <taxon>Craniata</taxon>
        <taxon>Vertebrata</taxon>
        <taxon>Euteleostomi</taxon>
        <taxon>Actinopterygii</taxon>
        <taxon>Neopterygii</taxon>
        <taxon>Teleostei</taxon>
        <taxon>Neoteleostei</taxon>
        <taxon>Acanthomorphata</taxon>
        <taxon>Gobiaria</taxon>
        <taxon>Gobiiformes</taxon>
        <taxon>Gobioidei</taxon>
        <taxon>Gobiidae</taxon>
        <taxon>Gobionellinae</taxon>
        <taxon>Mugilogobius</taxon>
    </lineage>
</organism>
<dbReference type="InterPro" id="IPR018244">
    <property type="entry name" value="Allrgn_V5/Tpx1_CS"/>
</dbReference>
<evidence type="ECO:0000256" key="2">
    <source>
        <dbReference type="SAM" id="SignalP"/>
    </source>
</evidence>
<evidence type="ECO:0000313" key="4">
    <source>
        <dbReference type="EMBL" id="KAK7886002.1"/>
    </source>
</evidence>
<dbReference type="Gene3D" id="3.40.33.10">
    <property type="entry name" value="CAP"/>
    <property type="match status" value="1"/>
</dbReference>
<dbReference type="InterPro" id="IPR013871">
    <property type="entry name" value="Cysteine_rich_secretory"/>
</dbReference>
<dbReference type="InterPro" id="IPR042076">
    <property type="entry name" value="Crisp-like_dom"/>
</dbReference>
<comment type="similarity">
    <text evidence="1">Belongs to the CRISP family.</text>
</comment>
<dbReference type="PANTHER" id="PTHR10334">
    <property type="entry name" value="CYSTEINE-RICH SECRETORY PROTEIN-RELATED"/>
    <property type="match status" value="1"/>
</dbReference>